<evidence type="ECO:0000313" key="3">
    <source>
        <dbReference type="Proteomes" id="UP001196843"/>
    </source>
</evidence>
<evidence type="ECO:0000313" key="2">
    <source>
        <dbReference type="EMBL" id="MBW9094948.1"/>
    </source>
</evidence>
<comment type="caution">
    <text evidence="2">The sequence shown here is derived from an EMBL/GenBank/DDBJ whole genome shotgun (WGS) entry which is preliminary data.</text>
</comment>
<protein>
    <submittedName>
        <fullName evidence="2">DUF2975 domain-containing protein</fullName>
    </submittedName>
</protein>
<accession>A0ABS7HQJ6</accession>
<keyword evidence="1" id="KW-0472">Membrane</keyword>
<feature type="transmembrane region" description="Helical" evidence="1">
    <location>
        <begin position="52"/>
        <end position="70"/>
    </location>
</feature>
<gene>
    <name evidence="2" type="ORF">JNB62_14760</name>
</gene>
<evidence type="ECO:0000256" key="1">
    <source>
        <dbReference type="SAM" id="Phobius"/>
    </source>
</evidence>
<keyword evidence="1" id="KW-1133">Transmembrane helix</keyword>
<proteinExistence type="predicted"/>
<keyword evidence="3" id="KW-1185">Reference proteome</keyword>
<feature type="transmembrane region" description="Helical" evidence="1">
    <location>
        <begin position="125"/>
        <end position="145"/>
    </location>
</feature>
<organism evidence="2 3">
    <name type="scientific">Microbacterium jejuense</name>
    <dbReference type="NCBI Taxonomy" id="1263637"/>
    <lineage>
        <taxon>Bacteria</taxon>
        <taxon>Bacillati</taxon>
        <taxon>Actinomycetota</taxon>
        <taxon>Actinomycetes</taxon>
        <taxon>Micrococcales</taxon>
        <taxon>Microbacteriaceae</taxon>
        <taxon>Microbacterium</taxon>
    </lineage>
</organism>
<feature type="transmembrane region" description="Helical" evidence="1">
    <location>
        <begin position="12"/>
        <end position="31"/>
    </location>
</feature>
<dbReference type="Pfam" id="PF11188">
    <property type="entry name" value="DUF2975"/>
    <property type="match status" value="1"/>
</dbReference>
<dbReference type="EMBL" id="JAEUAW010000012">
    <property type="protein sequence ID" value="MBW9094948.1"/>
    <property type="molecule type" value="Genomic_DNA"/>
</dbReference>
<dbReference type="RefSeq" id="WP_220301656.1">
    <property type="nucleotide sequence ID" value="NZ_JAEUAW010000012.1"/>
</dbReference>
<dbReference type="Proteomes" id="UP001196843">
    <property type="component" value="Unassembled WGS sequence"/>
</dbReference>
<feature type="transmembrane region" description="Helical" evidence="1">
    <location>
        <begin position="204"/>
        <end position="226"/>
    </location>
</feature>
<keyword evidence="1" id="KW-0812">Transmembrane</keyword>
<name>A0ABS7HQJ6_9MICO</name>
<feature type="transmembrane region" description="Helical" evidence="1">
    <location>
        <begin position="165"/>
        <end position="184"/>
    </location>
</feature>
<dbReference type="InterPro" id="IPR021354">
    <property type="entry name" value="DUF2975"/>
</dbReference>
<reference evidence="2 3" key="1">
    <citation type="journal article" date="2021" name="MBio">
        <title>Poor Competitiveness of Bradyrhizobium in Pigeon Pea Root Colonization in Indian Soils.</title>
        <authorList>
            <person name="Chalasani D."/>
            <person name="Basu A."/>
            <person name="Pullabhotla S.V.S.R.N."/>
            <person name="Jorrin B."/>
            <person name="Neal A.L."/>
            <person name="Poole P.S."/>
            <person name="Podile A.R."/>
            <person name="Tkacz A."/>
        </authorList>
    </citation>
    <scope>NUCLEOTIDE SEQUENCE [LARGE SCALE GENOMIC DNA]</scope>
    <source>
        <strain evidence="2 3">HU14</strain>
    </source>
</reference>
<sequence>MTIGWGDPVGLSIAALVVLAVIGAALGLLVWDARRRRVASVVLDVTGAVARVWVALVSLGAIAGVVALLVSPTTTITGLPVSVEWPLPLPCQEPGSDTFDEPTLYCAWIVTANADIGALSAGVKAILLVGSVCAWVVAAIPGVLVARLCRLAAAGRPFARDASRWLMISAVSVLAAGIASDVLLTAGRYLAALEALGDTAPSGLAMTLPVWPIGAALALAALAVIFRHGARIQRETDLLV</sequence>